<dbReference type="AlphaFoldDB" id="A0A6C0B8Q2"/>
<name>A0A6C0B8Q2_9ZZZZ</name>
<protein>
    <submittedName>
        <fullName evidence="1">Uncharacterized protein</fullName>
    </submittedName>
</protein>
<reference evidence="1" key="1">
    <citation type="journal article" date="2020" name="Nature">
        <title>Giant virus diversity and host interactions through global metagenomics.</title>
        <authorList>
            <person name="Schulz F."/>
            <person name="Roux S."/>
            <person name="Paez-Espino D."/>
            <person name="Jungbluth S."/>
            <person name="Walsh D.A."/>
            <person name="Denef V.J."/>
            <person name="McMahon K.D."/>
            <person name="Konstantinidis K.T."/>
            <person name="Eloe-Fadrosh E.A."/>
            <person name="Kyrpides N.C."/>
            <person name="Woyke T."/>
        </authorList>
    </citation>
    <scope>NUCLEOTIDE SEQUENCE</scope>
    <source>
        <strain evidence="1">GVMAG-M-3300010158-13</strain>
    </source>
</reference>
<sequence>MNKLPEDVIINNILPFTYKPQNPVLLEDVRGFYIDKQFLENLYYTEFNDTILLYDLVRFCNSGLTSNSINPSFETILRRNPILSNKSTTFIVSYILSSFVTSVTHNVMTKIKILWGILTPRERTSFINRILFNLER</sequence>
<proteinExistence type="predicted"/>
<accession>A0A6C0B8Q2</accession>
<evidence type="ECO:0000313" key="1">
    <source>
        <dbReference type="EMBL" id="QHS88081.1"/>
    </source>
</evidence>
<organism evidence="1">
    <name type="scientific">viral metagenome</name>
    <dbReference type="NCBI Taxonomy" id="1070528"/>
    <lineage>
        <taxon>unclassified sequences</taxon>
        <taxon>metagenomes</taxon>
        <taxon>organismal metagenomes</taxon>
    </lineage>
</organism>
<dbReference type="EMBL" id="MN739092">
    <property type="protein sequence ID" value="QHS88081.1"/>
    <property type="molecule type" value="Genomic_DNA"/>
</dbReference>